<dbReference type="InterPro" id="IPR006162">
    <property type="entry name" value="Ppantetheine_attach_site"/>
</dbReference>
<dbReference type="EMBL" id="QPJT01000005">
    <property type="protein sequence ID" value="RCX18350.1"/>
    <property type="molecule type" value="Genomic_DNA"/>
</dbReference>
<dbReference type="FunFam" id="3.30.559.30:FF:000006">
    <property type="entry name" value="Yersiniabactin polyketide/non-ribosomal peptide synthetase"/>
    <property type="match status" value="1"/>
</dbReference>
<dbReference type="GO" id="GO:0044550">
    <property type="term" value="P:secondary metabolite biosynthetic process"/>
    <property type="evidence" value="ECO:0007669"/>
    <property type="project" value="TreeGrafter"/>
</dbReference>
<dbReference type="NCBIfam" id="NF003417">
    <property type="entry name" value="PRK04813.1"/>
    <property type="match status" value="5"/>
</dbReference>
<dbReference type="InterPro" id="IPR000873">
    <property type="entry name" value="AMP-dep_synth/lig_dom"/>
</dbReference>
<evidence type="ECO:0000256" key="4">
    <source>
        <dbReference type="ARBA" id="ARBA00022553"/>
    </source>
</evidence>
<organism evidence="11 12">
    <name type="scientific">Anaerobacterium chartisolvens</name>
    <dbReference type="NCBI Taxonomy" id="1297424"/>
    <lineage>
        <taxon>Bacteria</taxon>
        <taxon>Bacillati</taxon>
        <taxon>Bacillota</taxon>
        <taxon>Clostridia</taxon>
        <taxon>Eubacteriales</taxon>
        <taxon>Oscillospiraceae</taxon>
        <taxon>Anaerobacterium</taxon>
    </lineage>
</organism>
<dbReference type="SUPFAM" id="SSF55469">
    <property type="entry name" value="FMN-dependent nitroreductase-like"/>
    <property type="match status" value="1"/>
</dbReference>
<dbReference type="InterPro" id="IPR020051">
    <property type="entry name" value="SagB-type_dehydrogenase"/>
</dbReference>
<dbReference type="NCBIfam" id="TIGR01733">
    <property type="entry name" value="AA-adenyl-dom"/>
    <property type="match status" value="2"/>
</dbReference>
<dbReference type="InterPro" id="IPR000415">
    <property type="entry name" value="Nitroreductase-like"/>
</dbReference>
<dbReference type="Gene3D" id="3.40.50.980">
    <property type="match status" value="4"/>
</dbReference>
<feature type="domain" description="Carrier" evidence="10">
    <location>
        <begin position="2022"/>
        <end position="2097"/>
    </location>
</feature>
<reference evidence="11 12" key="1">
    <citation type="submission" date="2018-07" db="EMBL/GenBank/DDBJ databases">
        <title>Genomic Encyclopedia of Type Strains, Phase IV (KMG-IV): sequencing the most valuable type-strain genomes for metagenomic binning, comparative biology and taxonomic classification.</title>
        <authorList>
            <person name="Goeker M."/>
        </authorList>
    </citation>
    <scope>NUCLEOTIDE SEQUENCE [LARGE SCALE GENOMIC DNA]</scope>
    <source>
        <strain evidence="11 12">DSM 27016</strain>
    </source>
</reference>
<dbReference type="SUPFAM" id="SSF52777">
    <property type="entry name" value="CoA-dependent acyltransferases"/>
    <property type="match status" value="4"/>
</dbReference>
<dbReference type="OrthoDB" id="51171at2"/>
<dbReference type="FunFam" id="3.40.50.12780:FF:000012">
    <property type="entry name" value="Non-ribosomal peptide synthetase"/>
    <property type="match status" value="2"/>
</dbReference>
<dbReference type="CDD" id="cd05931">
    <property type="entry name" value="FAAL"/>
    <property type="match status" value="1"/>
</dbReference>
<dbReference type="SUPFAM" id="SSF52402">
    <property type="entry name" value="Adenine nucleotide alpha hydrolases-like"/>
    <property type="match status" value="1"/>
</dbReference>
<dbReference type="Pfam" id="PF00501">
    <property type="entry name" value="AMP-binding"/>
    <property type="match status" value="3"/>
</dbReference>
<dbReference type="RefSeq" id="WP_114296896.1">
    <property type="nucleotide sequence ID" value="NZ_QPJT01000005.1"/>
</dbReference>
<dbReference type="InterPro" id="IPR009081">
    <property type="entry name" value="PP-bd_ACP"/>
</dbReference>
<dbReference type="InterPro" id="IPR025110">
    <property type="entry name" value="AMP-bd_C"/>
</dbReference>
<dbReference type="GO" id="GO:0016491">
    <property type="term" value="F:oxidoreductase activity"/>
    <property type="evidence" value="ECO:0007669"/>
    <property type="project" value="InterPro"/>
</dbReference>
<proteinExistence type="inferred from homology"/>
<evidence type="ECO:0000256" key="9">
    <source>
        <dbReference type="SAM" id="MobiDB-lite"/>
    </source>
</evidence>
<dbReference type="Gene3D" id="3.40.50.620">
    <property type="entry name" value="HUPs"/>
    <property type="match status" value="1"/>
</dbReference>
<dbReference type="GO" id="GO:0031177">
    <property type="term" value="F:phosphopantetheine binding"/>
    <property type="evidence" value="ECO:0007669"/>
    <property type="project" value="InterPro"/>
</dbReference>
<evidence type="ECO:0000256" key="8">
    <source>
        <dbReference type="ARBA" id="ARBA00023194"/>
    </source>
</evidence>
<dbReference type="Gene3D" id="3.30.300.30">
    <property type="match status" value="5"/>
</dbReference>
<dbReference type="SUPFAM" id="SSF56801">
    <property type="entry name" value="Acetyl-CoA synthetase-like"/>
    <property type="match status" value="3"/>
</dbReference>
<comment type="similarity">
    <text evidence="2">Belongs to the ATP-dependent AMP-binding enzyme family.</text>
</comment>
<dbReference type="GO" id="GO:0006631">
    <property type="term" value="P:fatty acid metabolic process"/>
    <property type="evidence" value="ECO:0007669"/>
    <property type="project" value="UniProtKB-KW"/>
</dbReference>
<evidence type="ECO:0000256" key="3">
    <source>
        <dbReference type="ARBA" id="ARBA00022450"/>
    </source>
</evidence>
<dbReference type="NCBIfam" id="TIGR03605">
    <property type="entry name" value="antibiot_sagB"/>
    <property type="match status" value="1"/>
</dbReference>
<dbReference type="FunFam" id="3.40.50.980:FF:000001">
    <property type="entry name" value="Non-ribosomal peptide synthetase"/>
    <property type="match status" value="2"/>
</dbReference>
<keyword evidence="6" id="KW-0276">Fatty acid metabolism</keyword>
<dbReference type="InterPro" id="IPR010071">
    <property type="entry name" value="AA_adenyl_dom"/>
</dbReference>
<dbReference type="FunFam" id="2.30.38.10:FF:000001">
    <property type="entry name" value="Non-ribosomal peptide synthetase PvdI"/>
    <property type="match status" value="1"/>
</dbReference>
<dbReference type="Gene3D" id="3.30.559.10">
    <property type="entry name" value="Chloramphenicol acetyltransferase-like domain"/>
    <property type="match status" value="2"/>
</dbReference>
<dbReference type="Pfam" id="PF00550">
    <property type="entry name" value="PP-binding"/>
    <property type="match status" value="3"/>
</dbReference>
<dbReference type="FunFam" id="1.10.1200.10:FF:000005">
    <property type="entry name" value="Nonribosomal peptide synthetase 1"/>
    <property type="match status" value="1"/>
</dbReference>
<accession>A0A369BA02</accession>
<keyword evidence="3" id="KW-0596">Phosphopantetheine</keyword>
<dbReference type="InterPro" id="IPR057737">
    <property type="entry name" value="Condensation_MtbB-like"/>
</dbReference>
<dbReference type="PANTHER" id="PTHR45527:SF1">
    <property type="entry name" value="FATTY ACID SYNTHASE"/>
    <property type="match status" value="1"/>
</dbReference>
<dbReference type="GO" id="GO:0016874">
    <property type="term" value="F:ligase activity"/>
    <property type="evidence" value="ECO:0007669"/>
    <property type="project" value="UniProtKB-KW"/>
</dbReference>
<dbReference type="InterPro" id="IPR029479">
    <property type="entry name" value="Nitroreductase"/>
</dbReference>
<keyword evidence="5" id="KW-0436">Ligase</keyword>
<keyword evidence="7" id="KW-0443">Lipid metabolism</keyword>
<dbReference type="SMART" id="SM00823">
    <property type="entry name" value="PKS_PP"/>
    <property type="match status" value="3"/>
</dbReference>
<evidence type="ECO:0000313" key="12">
    <source>
        <dbReference type="Proteomes" id="UP000253034"/>
    </source>
</evidence>
<dbReference type="InterPro" id="IPR040097">
    <property type="entry name" value="FAAL/FAAC"/>
</dbReference>
<dbReference type="Gene3D" id="3.30.559.30">
    <property type="entry name" value="Nonribosomal peptide synthetase, condensation domain"/>
    <property type="match status" value="2"/>
</dbReference>
<protein>
    <submittedName>
        <fullName evidence="11">Amino acid adenylation domain-containing protein</fullName>
    </submittedName>
</protein>
<dbReference type="FunFam" id="3.30.559.10:FF:000023">
    <property type="entry name" value="Non-ribosomal peptide synthetase"/>
    <property type="match status" value="1"/>
</dbReference>
<evidence type="ECO:0000313" key="11">
    <source>
        <dbReference type="EMBL" id="RCX18350.1"/>
    </source>
</evidence>
<evidence type="ECO:0000256" key="1">
    <source>
        <dbReference type="ARBA" id="ARBA00001957"/>
    </source>
</evidence>
<name>A0A369BA02_9FIRM</name>
<feature type="domain" description="Carrier" evidence="10">
    <location>
        <begin position="607"/>
        <end position="681"/>
    </location>
</feature>
<keyword evidence="12" id="KW-1185">Reference proteome</keyword>
<evidence type="ECO:0000256" key="7">
    <source>
        <dbReference type="ARBA" id="ARBA00023098"/>
    </source>
</evidence>
<comment type="cofactor">
    <cofactor evidence="1">
        <name>pantetheine 4'-phosphate</name>
        <dbReference type="ChEBI" id="CHEBI:47942"/>
    </cofactor>
</comment>
<dbReference type="Pfam" id="PF23024">
    <property type="entry name" value="AMP-dom_DIP2-like"/>
    <property type="match status" value="1"/>
</dbReference>
<sequence length="3503" mass="394290">MKNFVHGHFSNLVEVLRLRASSDAHKPAYTFLNDGETQEEILTYEELDRQARAIGAMLQNAGAENERVLLLYPPGLSYIAAYFGCLYAGAIAVPSYPVRTNKQDSRLQAIVMDSLTTIALTLERNLPDESWRQANVPSIRWFTTDSLSSSMANEWKETSITGDTLAFLQYTSGSTAMPKGVMVSHGNLIHNLELICSFFKHTPESQGVIWLPPYHDMGLIGGILQPLYVGFRVALMSPVAFMEKPIRWLQAITRFKGTTSGGPNFAYELCAKKITDEQKAGLDLSSWDLAFNGAEPVRQETMKMFIEAFGQHGFRKEAFYPCYGLAEATLIVSGGKKEEKASVKAFKKDALEQKQAIPAEPGNTDVRTMVGCGYVAVGQRIAVVNPDSQEECLTGQIGEIWVSGPSVAKGYWDRPVASMEVFNAYIKNTKNGPYLRTGDLGFMSGGELFITGRIKDLIVIRGRNHYPQDIELTVEKSHPALRAGCGAAFSVDVGDEERLIIVYEVERTQRKADVNEVATAVRQAVAEGHELAVHTFVMVKTSSTPKTSSGKIKRHACRNKYLEESLEILGTSTLDNDISEGSTALKVEENFIKKALTAVYDKAAKQSLLNLYLKEQAVRILRISKDKLDVGQPLSSVGLDSLMAVELTHHVESSLGIAIPIVDLLQGANIEQISLRILEELEKRTEKSEEQGTIIESGAGQCPPSYGQRALWFLNKLASESPAYNISSAVRIKNKLDVSAFQRAFRRLAERHPSLRTTFPGVNGRPVQHVHNEMEIEFYHKDSCRWDCAAINEYIDYEAHRVFDIEKGPLFRAHLLECGSEEYIFLFVIHHIISDFWSLAVIAREFGEFYASECSGVPVRLSPITYRYTDYVRWQEQLLAGAEGIRLEAYWKKKLGGELPKLNLPTDYPRPHVQTYRGASQALELGHELTELAKNYGQTHGTTLYMTLMTVLQVLLYRYTGQDDIIVGTPATGRSRAGFGGLVGYFINMLPLRVDLGENPTFNELLCRVRKTVLEAFDHQDYPFGRLVEQVNIERDSSRSPVFQIAFAFQQSLTTDDAGLTSFALSAQGFQVDINGLTFESMELEQRGVPFDIMVMAAEGPNGVGISMRYNRDLFDSSTISRMLGHFKILLENIMTEPSKNISDYGILSEEERKRILIDWNNTKTQYPHDKCAHQLFEEQVDKSPNEIAVVFKEERLTYSELNRKANQLGRYLQKLGVGLETLVGIYTERSPGMIIGMLGVLKAGGAYVPLDPDYPNERLAFMLEDTCAPVVLTQKKLLDKMPNINSNIICLDKVLQQISQECGENIECSAAPDNPVYVIYTSGSTGKPKGAVLLHRGLVNYLTWCKIAYPLNEGAGAPVHSSISFDLTVTSIFSPLISGRTVHLLPQGPSIETLSQVLREVGDFSLVKITPAHLELLGRQLYQQEAAGRTRAFIIGGENLLAESTAFWQDNAPDTILVNEYGPTETVVGCCTYQVVPGKGRDGSIPIGRPIINTRLYILDNSLNPVPIGVAGELYIGGAGVARGYWNCPELTAEKFIPDPFSDETGSRLYRTGDMARYLPDGNIEFLGRVDRQVKIRGYRIELEEIEAALLSNKEISECVVDIVASEQRLQSHSEIKYCTRCVIPSNYPGITFDEKGVCSMCAAFENYKSKAMEYFKTMDDFKAIFEAVKASERGKYDCLVLYSGGKDSTYMLYKVVSMGLKVLAYTFDNGYLYEGAKDNILRVVKELGVDHVMGTTPFIKDILADGLKRYSNVCNSCFKVIYTLSINLAGEYGIKHVVTGLSRGQIFETRLMNIFTNNPGFNVRDIDDTVLEARKVYHRMDDAISRCLDVSIFKDDRVFEDIQFEDFYRYCDVSQEEIYSFLEKNVPWRNPAGTGCTTNCLVNDAGIYVHTKEKGFHNYALPESWEVRLGHAARKVVLKEIESNVDEELAKRILSEIGYSIRERNKEKPDKYLAAYYVSNSNIPVSAHRAFLSQKLPEYMIPAHFIKLDKLPLTINGKVDRSALPVPGYERPEIGEEYIAPETPIQKGLAAIWSRVIGIPRVGVNDDFFELGGHSLMAFQIISHVQEEFQVTLSLKRFFEVPTLAFMAEEIERQMGMKGQEPIAAAVLPNVISSQDDKYLPFPLTDVQQAYWIGRRDAYELGNVAAHGYTEIDLEGFDVQRFEIVLQRLIERHDMLRSIIREGQQQVLEYVPRYKVKVIDLRELITEQNSLMLEETREEMSHQILSSDQWPLFDIRASLLKSDRVRLHISVDVLIGDAWSWQIIGRELNKLYMNESASLPKLELSFRDYVLTEAKLADTEGYKKSYRYWQERLPKLPSAPDLPLAKSPSYIKNPRFVRRTGRLSAEAWNKMKMKISSMRLTPSAVLAAAFAEVLTVWSKSPHFTLNLTLFNRLPMHPQVNDIVGDFTSLTLLEIDNREQNGFDKRVLNLQEQLWENLDNRYYSGLQVMRDLSVMRGEAQKAAMPVVFTSILNQPAAEQDESVLIDFNALGFSDSEDGTYSISQTPQVWLDHQTAEYKGALVFNWDAVEELFPSGLLDDMFTAYCNLLEKLANSEGAWGEATNLLVPLPLEQLNKRESVNNTSVPISNELLHNLLIKKAIEQPELDAVICSGRTMTYGELYIYSRRIGQWLRKKGACPNRLVAVVMEKGWEQVTAVLGVLFSGAAYLPINPELPKERIKYLLENGEVELVLTQKRFGNSITLTEGVELLCVDGEELPDTDEECISESQQKPEDLAYVIYTSGSTGFPKGVMIDHKGAMNTILDINRRFDINRLDRVLALSSLSFDLSVYDIFGVLGAGGTIVIPDKVAERDPGHWLELMRREKISVWNSVPALLEMLMEYVEVHSQDLPRSLRLVMLSGDWIPVALPGQIRSKLKDVKLVSLGGATEASIWSIFYPIEQVEADWKSIPYGMPMANQTFHVLDAKLSPKPDWVPGQLYIGGAGLAKGYWKDSEKTQTSFIIHPETGECLYRTGDLGRYLPDGNIEFLGREDYQVKIRGYRIELGEIESVLGKHPDVQSGIVTVNRDSQGERYLAAYVVPKQLLTDEANVAEKPQSYHIIQDPIARFRHKMSHPGVRKIKEDNCCIKLERPQLSEAEVENYTARRSYRRFMDTPITLGQLNLLLNCFYGIDLEGVPLRKYRYGSAGSLYPVQIYLYLKSGRIEGLAGGAYYYHPEEHYLVLLKENAEMDSMMFASGNRDIFEESAFVIFLVGELDAVAPMYGEWSRDFCLLEAGMMSQLMEMAAPRHELGFCQVGGFDFAPVRVLFGLGESQIYLHSLLGGQIHVKQRGIHALVDDSKDVHSMLELIKEQGSDEDNGCKSFEPGKHISYEPALNSGTKLVEELRKYLRSKLPEYMVPSSIVLLDKIPLTPNGKVDHKALVKLGSVRKQQPLENEMPANETERIIAEILKDILNVEHVNVYENLFNLGVNSLQIIKIHGRLEELMEKKISIVKIFENPTIRDLAKHLSKKKDEAASTRESQERSQTRKDLMRQRAMLKDRGRTQQ</sequence>
<dbReference type="Pfam" id="PF00668">
    <property type="entry name" value="Condensation"/>
    <property type="match status" value="2"/>
</dbReference>
<dbReference type="InterPro" id="IPR020806">
    <property type="entry name" value="PKS_PP-bd"/>
</dbReference>
<dbReference type="InterPro" id="IPR045851">
    <property type="entry name" value="AMP-bd_C_sf"/>
</dbReference>
<evidence type="ECO:0000256" key="5">
    <source>
        <dbReference type="ARBA" id="ARBA00022598"/>
    </source>
</evidence>
<dbReference type="PROSITE" id="PS00012">
    <property type="entry name" value="PHOSPHOPANTETHEINE"/>
    <property type="match status" value="1"/>
</dbReference>
<dbReference type="GO" id="GO:0005737">
    <property type="term" value="C:cytoplasm"/>
    <property type="evidence" value="ECO:0007669"/>
    <property type="project" value="TreeGrafter"/>
</dbReference>
<dbReference type="CDD" id="cd12114">
    <property type="entry name" value="A_NRPS_TlmIV_like"/>
    <property type="match status" value="1"/>
</dbReference>
<feature type="region of interest" description="Disordered" evidence="9">
    <location>
        <begin position="3464"/>
        <end position="3503"/>
    </location>
</feature>
<dbReference type="SUPFAM" id="SSF47336">
    <property type="entry name" value="ACP-like"/>
    <property type="match status" value="3"/>
</dbReference>
<dbReference type="InterPro" id="IPR036736">
    <property type="entry name" value="ACP-like_sf"/>
</dbReference>
<feature type="domain" description="Carrier" evidence="10">
    <location>
        <begin position="3394"/>
        <end position="3469"/>
    </location>
</feature>
<dbReference type="Pfam" id="PF00881">
    <property type="entry name" value="Nitroreductase"/>
    <property type="match status" value="1"/>
</dbReference>
<evidence type="ECO:0000256" key="2">
    <source>
        <dbReference type="ARBA" id="ARBA00006432"/>
    </source>
</evidence>
<evidence type="ECO:0000256" key="6">
    <source>
        <dbReference type="ARBA" id="ARBA00022832"/>
    </source>
</evidence>
<dbReference type="PROSITE" id="PS00455">
    <property type="entry name" value="AMP_BINDING"/>
    <property type="match status" value="2"/>
</dbReference>
<dbReference type="InterPro" id="IPR014729">
    <property type="entry name" value="Rossmann-like_a/b/a_fold"/>
</dbReference>
<dbReference type="CDD" id="cd19531">
    <property type="entry name" value="LCL_NRPS-like"/>
    <property type="match status" value="1"/>
</dbReference>
<dbReference type="Gene3D" id="3.40.109.10">
    <property type="entry name" value="NADH Oxidase"/>
    <property type="match status" value="1"/>
</dbReference>
<dbReference type="Gene3D" id="1.10.1200.10">
    <property type="entry name" value="ACP-like"/>
    <property type="match status" value="3"/>
</dbReference>
<comment type="caution">
    <text evidence="11">The sequence shown here is derived from an EMBL/GenBank/DDBJ whole genome shotgun (WGS) entry which is preliminary data.</text>
</comment>
<gene>
    <name evidence="11" type="ORF">DFR58_105114</name>
</gene>
<dbReference type="PROSITE" id="PS50075">
    <property type="entry name" value="CARRIER"/>
    <property type="match status" value="3"/>
</dbReference>
<dbReference type="GO" id="GO:0008610">
    <property type="term" value="P:lipid biosynthetic process"/>
    <property type="evidence" value="ECO:0007669"/>
    <property type="project" value="InterPro"/>
</dbReference>
<evidence type="ECO:0000259" key="10">
    <source>
        <dbReference type="PROSITE" id="PS50075"/>
    </source>
</evidence>
<dbReference type="Proteomes" id="UP000253034">
    <property type="component" value="Unassembled WGS sequence"/>
</dbReference>
<keyword evidence="8" id="KW-0045">Antibiotic biosynthesis</keyword>
<dbReference type="FunFam" id="3.40.50.12780:FF:000013">
    <property type="entry name" value="Long-chain-fatty-acid--AMP ligase FadD32"/>
    <property type="match status" value="1"/>
</dbReference>
<dbReference type="Gene3D" id="3.40.50.12780">
    <property type="entry name" value="N-terminal domain of ligase-like"/>
    <property type="match status" value="1"/>
</dbReference>
<dbReference type="InterPro" id="IPR020845">
    <property type="entry name" value="AMP-binding_CS"/>
</dbReference>
<dbReference type="GO" id="GO:0071766">
    <property type="term" value="P:Actinobacterium-type cell wall biogenesis"/>
    <property type="evidence" value="ECO:0007669"/>
    <property type="project" value="UniProtKB-ARBA"/>
</dbReference>
<dbReference type="Gene3D" id="2.30.38.10">
    <property type="entry name" value="Luciferase, Domain 3"/>
    <property type="match status" value="2"/>
</dbReference>
<keyword evidence="4" id="KW-0597">Phosphoprotein</keyword>
<dbReference type="GO" id="GO:0043041">
    <property type="term" value="P:amino acid activation for nonribosomal peptide biosynthetic process"/>
    <property type="evidence" value="ECO:0007669"/>
    <property type="project" value="TreeGrafter"/>
</dbReference>
<dbReference type="CDD" id="cd02142">
    <property type="entry name" value="McbC_SagB-like_oxidoreductase"/>
    <property type="match status" value="1"/>
</dbReference>
<dbReference type="InterPro" id="IPR023213">
    <property type="entry name" value="CAT-like_dom_sf"/>
</dbReference>
<dbReference type="GO" id="GO:0017000">
    <property type="term" value="P:antibiotic biosynthetic process"/>
    <property type="evidence" value="ECO:0007669"/>
    <property type="project" value="UniProtKB-KW"/>
</dbReference>
<dbReference type="InterPro" id="IPR001242">
    <property type="entry name" value="Condensation_dom"/>
</dbReference>
<dbReference type="InterPro" id="IPR042099">
    <property type="entry name" value="ANL_N_sf"/>
</dbReference>
<dbReference type="CDD" id="cd19535">
    <property type="entry name" value="Cyc_NRPS"/>
    <property type="match status" value="1"/>
</dbReference>
<dbReference type="PANTHER" id="PTHR45527">
    <property type="entry name" value="NONRIBOSOMAL PEPTIDE SYNTHETASE"/>
    <property type="match status" value="1"/>
</dbReference>